<reference evidence="2 3" key="1">
    <citation type="journal article" date="2014" name="Appl. Environ. Microbiol.">
        <title>Insights into the Microbial Degradation of Rubber and Gutta-Percha by Analysis of the Complete Genome of Nocardia nova SH22a.</title>
        <authorList>
            <person name="Luo Q."/>
            <person name="Hiessl S."/>
            <person name="Poehlein A."/>
            <person name="Daniel R."/>
            <person name="Steinbuchel A."/>
        </authorList>
    </citation>
    <scope>NUCLEOTIDE SEQUENCE [LARGE SCALE GENOMIC DNA]</scope>
    <source>
        <strain evidence="2">SH22a</strain>
    </source>
</reference>
<evidence type="ECO:0000313" key="2">
    <source>
        <dbReference type="EMBL" id="AHH18688.1"/>
    </source>
</evidence>
<dbReference type="AlphaFoldDB" id="W5TI56"/>
<protein>
    <recommendedName>
        <fullName evidence="4">Secreted protein</fullName>
    </recommendedName>
</protein>
<dbReference type="EMBL" id="CP006850">
    <property type="protein sequence ID" value="AHH18688.1"/>
    <property type="molecule type" value="Genomic_DNA"/>
</dbReference>
<sequence length="145" mass="14574">MRMLLRPLTLAALTIPALLPLAAPANAQLAGDFQDARVEVSPGCAGTVRAEVSVIPLPTHAAGVGVGVLFRGDRQDPACSATTTVSWRNTASGATGSQDVTVSSVPAPGGIFPTDHGYARVVADTGPGTIVVTTTTNPGEVSVTV</sequence>
<gene>
    <name evidence="2" type="ORF">NONO_c39040</name>
</gene>
<keyword evidence="1" id="KW-0732">Signal</keyword>
<dbReference type="OrthoDB" id="4553771at2"/>
<feature type="chain" id="PRO_5004871740" description="Secreted protein" evidence="1">
    <location>
        <begin position="28"/>
        <end position="145"/>
    </location>
</feature>
<evidence type="ECO:0008006" key="4">
    <source>
        <dbReference type="Google" id="ProtNLM"/>
    </source>
</evidence>
<dbReference type="Proteomes" id="UP000019150">
    <property type="component" value="Chromosome"/>
</dbReference>
<dbReference type="PATRIC" id="fig|1415166.3.peg.4005"/>
<dbReference type="eggNOG" id="ENOG5031ISP">
    <property type="taxonomic scope" value="Bacteria"/>
</dbReference>
<name>W5TI56_9NOCA</name>
<evidence type="ECO:0000256" key="1">
    <source>
        <dbReference type="SAM" id="SignalP"/>
    </source>
</evidence>
<dbReference type="HOGENOM" id="CLU_1775418_0_0_11"/>
<organism evidence="2 3">
    <name type="scientific">Nocardia nova SH22a</name>
    <dbReference type="NCBI Taxonomy" id="1415166"/>
    <lineage>
        <taxon>Bacteria</taxon>
        <taxon>Bacillati</taxon>
        <taxon>Actinomycetota</taxon>
        <taxon>Actinomycetes</taxon>
        <taxon>Mycobacteriales</taxon>
        <taxon>Nocardiaceae</taxon>
        <taxon>Nocardia</taxon>
    </lineage>
</organism>
<keyword evidence="3" id="KW-1185">Reference proteome</keyword>
<proteinExistence type="predicted"/>
<feature type="signal peptide" evidence="1">
    <location>
        <begin position="1"/>
        <end position="27"/>
    </location>
</feature>
<dbReference type="KEGG" id="nno:NONO_c39040"/>
<dbReference type="RefSeq" id="WP_148306902.1">
    <property type="nucleotide sequence ID" value="NZ_CP006850.1"/>
</dbReference>
<evidence type="ECO:0000313" key="3">
    <source>
        <dbReference type="Proteomes" id="UP000019150"/>
    </source>
</evidence>
<accession>W5TI56</accession>